<accession>A0A518HPH3</accession>
<dbReference type="EMBL" id="CP037423">
    <property type="protein sequence ID" value="QDV42739.1"/>
    <property type="molecule type" value="Genomic_DNA"/>
</dbReference>
<dbReference type="OrthoDB" id="281430at2"/>
<keyword evidence="1" id="KW-0472">Membrane</keyword>
<reference evidence="2 3" key="1">
    <citation type="submission" date="2019-03" db="EMBL/GenBank/DDBJ databases">
        <title>Deep-cultivation of Planctomycetes and their phenomic and genomic characterization uncovers novel biology.</title>
        <authorList>
            <person name="Wiegand S."/>
            <person name="Jogler M."/>
            <person name="Boedeker C."/>
            <person name="Pinto D."/>
            <person name="Vollmers J."/>
            <person name="Rivas-Marin E."/>
            <person name="Kohn T."/>
            <person name="Peeters S.H."/>
            <person name="Heuer A."/>
            <person name="Rast P."/>
            <person name="Oberbeckmann S."/>
            <person name="Bunk B."/>
            <person name="Jeske O."/>
            <person name="Meyerdierks A."/>
            <person name="Storesund J.E."/>
            <person name="Kallscheuer N."/>
            <person name="Luecker S."/>
            <person name="Lage O.M."/>
            <person name="Pohl T."/>
            <person name="Merkel B.J."/>
            <person name="Hornburger P."/>
            <person name="Mueller R.-W."/>
            <person name="Bruemmer F."/>
            <person name="Labrenz M."/>
            <person name="Spormann A.M."/>
            <person name="Op den Camp H."/>
            <person name="Overmann J."/>
            <person name="Amann R."/>
            <person name="Jetten M.S.M."/>
            <person name="Mascher T."/>
            <person name="Medema M.H."/>
            <person name="Devos D.P."/>
            <person name="Kaster A.-K."/>
            <person name="Ovreas L."/>
            <person name="Rohde M."/>
            <person name="Galperin M.Y."/>
            <person name="Jogler C."/>
        </authorList>
    </citation>
    <scope>NUCLEOTIDE SEQUENCE [LARGE SCALE GENOMIC DNA]</scope>
    <source>
        <strain evidence="2 3">Enr13</strain>
    </source>
</reference>
<protein>
    <submittedName>
        <fullName evidence="2">Uncharacterized protein</fullName>
    </submittedName>
</protein>
<evidence type="ECO:0000256" key="1">
    <source>
        <dbReference type="SAM" id="Phobius"/>
    </source>
</evidence>
<organism evidence="2 3">
    <name type="scientific">Stieleria neptunia</name>
    <dbReference type="NCBI Taxonomy" id="2527979"/>
    <lineage>
        <taxon>Bacteria</taxon>
        <taxon>Pseudomonadati</taxon>
        <taxon>Planctomycetota</taxon>
        <taxon>Planctomycetia</taxon>
        <taxon>Pirellulales</taxon>
        <taxon>Pirellulaceae</taxon>
        <taxon>Stieleria</taxon>
    </lineage>
</organism>
<dbReference type="AlphaFoldDB" id="A0A518HPH3"/>
<sequence>MKQSGIELRIQLPQNPRARFSIKFLLVWMLILAVGFGSHKFGRTTGRDEGYSDGYRNGWNEAMSAKLVNKSYRVSDLVLKDGSGEGFADFSTLMESIVSDVEPESWESNGGPGTLRPYPQNLSLIVSQTSRGHEALDDYLQEHRDVKAGE</sequence>
<keyword evidence="1" id="KW-1133">Transmembrane helix</keyword>
<keyword evidence="1" id="KW-0812">Transmembrane</keyword>
<name>A0A518HPH3_9BACT</name>
<evidence type="ECO:0000313" key="3">
    <source>
        <dbReference type="Proteomes" id="UP000319004"/>
    </source>
</evidence>
<proteinExistence type="predicted"/>
<keyword evidence="3" id="KW-1185">Reference proteome</keyword>
<gene>
    <name evidence="2" type="ORF">Enr13x_25890</name>
</gene>
<dbReference type="Proteomes" id="UP000319004">
    <property type="component" value="Chromosome"/>
</dbReference>
<evidence type="ECO:0000313" key="2">
    <source>
        <dbReference type="EMBL" id="QDV42739.1"/>
    </source>
</evidence>
<dbReference type="KEGG" id="snep:Enr13x_25890"/>
<feature type="transmembrane region" description="Helical" evidence="1">
    <location>
        <begin position="20"/>
        <end position="38"/>
    </location>
</feature>